<dbReference type="InterPro" id="IPR027469">
    <property type="entry name" value="Cation_efflux_TMD_sf"/>
</dbReference>
<dbReference type="GO" id="GO:0008324">
    <property type="term" value="F:monoatomic cation transmembrane transporter activity"/>
    <property type="evidence" value="ECO:0007669"/>
    <property type="project" value="InterPro"/>
</dbReference>
<accession>A0A1Y1RZF7</accession>
<dbReference type="OrthoDB" id="9806522at2"/>
<dbReference type="PANTHER" id="PTHR43840">
    <property type="entry name" value="MITOCHONDRIAL METAL TRANSPORTER 1-RELATED"/>
    <property type="match status" value="1"/>
</dbReference>
<name>A0A1Y1RZF7_9SPIO</name>
<dbReference type="SUPFAM" id="SSF161111">
    <property type="entry name" value="Cation efflux protein transmembrane domain-like"/>
    <property type="match status" value="1"/>
</dbReference>
<keyword evidence="3" id="KW-0813">Transport</keyword>
<keyword evidence="5 7" id="KW-1133">Transmembrane helix</keyword>
<reference evidence="10 11" key="1">
    <citation type="submission" date="2017-03" db="EMBL/GenBank/DDBJ databases">
        <title>Draft Genome sequence of Marispirochaeta sp. strain JC444.</title>
        <authorList>
            <person name="Shivani Y."/>
            <person name="Subhash Y."/>
            <person name="Sasikala C."/>
            <person name="Ramana C."/>
        </authorList>
    </citation>
    <scope>NUCLEOTIDE SEQUENCE [LARGE SCALE GENOMIC DNA]</scope>
    <source>
        <strain evidence="10 11">JC444</strain>
    </source>
</reference>
<evidence type="ECO:0000259" key="9">
    <source>
        <dbReference type="Pfam" id="PF16916"/>
    </source>
</evidence>
<dbReference type="AlphaFoldDB" id="A0A1Y1RZF7"/>
<feature type="transmembrane region" description="Helical" evidence="7">
    <location>
        <begin position="12"/>
        <end position="40"/>
    </location>
</feature>
<comment type="caution">
    <text evidence="10">The sequence shown here is derived from an EMBL/GenBank/DDBJ whole genome shotgun (WGS) entry which is preliminary data.</text>
</comment>
<organism evidence="10 11">
    <name type="scientific">Marispirochaeta aestuarii</name>
    <dbReference type="NCBI Taxonomy" id="1963862"/>
    <lineage>
        <taxon>Bacteria</taxon>
        <taxon>Pseudomonadati</taxon>
        <taxon>Spirochaetota</taxon>
        <taxon>Spirochaetia</taxon>
        <taxon>Spirochaetales</taxon>
        <taxon>Spirochaetaceae</taxon>
        <taxon>Marispirochaeta</taxon>
    </lineage>
</organism>
<dbReference type="PANTHER" id="PTHR43840:SF50">
    <property type="entry name" value="MANGANESE EFFLUX SYSTEM PROTEIN MNES"/>
    <property type="match status" value="1"/>
</dbReference>
<evidence type="ECO:0000256" key="4">
    <source>
        <dbReference type="ARBA" id="ARBA00022692"/>
    </source>
</evidence>
<dbReference type="NCBIfam" id="TIGR01297">
    <property type="entry name" value="CDF"/>
    <property type="match status" value="1"/>
</dbReference>
<dbReference type="EMBL" id="MWQY01000007">
    <property type="protein sequence ID" value="ORC36007.1"/>
    <property type="molecule type" value="Genomic_DNA"/>
</dbReference>
<evidence type="ECO:0000313" key="10">
    <source>
        <dbReference type="EMBL" id="ORC36007.1"/>
    </source>
</evidence>
<keyword evidence="4 7" id="KW-0812">Transmembrane</keyword>
<evidence type="ECO:0000259" key="8">
    <source>
        <dbReference type="Pfam" id="PF01545"/>
    </source>
</evidence>
<dbReference type="InterPro" id="IPR058533">
    <property type="entry name" value="Cation_efflux_TM"/>
</dbReference>
<dbReference type="InterPro" id="IPR002524">
    <property type="entry name" value="Cation_efflux"/>
</dbReference>
<evidence type="ECO:0000256" key="7">
    <source>
        <dbReference type="SAM" id="Phobius"/>
    </source>
</evidence>
<evidence type="ECO:0000256" key="1">
    <source>
        <dbReference type="ARBA" id="ARBA00004141"/>
    </source>
</evidence>
<dbReference type="Pfam" id="PF01545">
    <property type="entry name" value="Cation_efflux"/>
    <property type="match status" value="1"/>
</dbReference>
<dbReference type="SUPFAM" id="SSF160240">
    <property type="entry name" value="Cation efflux protein cytoplasmic domain-like"/>
    <property type="match status" value="1"/>
</dbReference>
<feature type="domain" description="Cation efflux protein transmembrane" evidence="8">
    <location>
        <begin position="14"/>
        <end position="208"/>
    </location>
</feature>
<dbReference type="STRING" id="1963862.B4O97_07615"/>
<dbReference type="Pfam" id="PF16916">
    <property type="entry name" value="ZT_dimer"/>
    <property type="match status" value="1"/>
</dbReference>
<sequence length="313" mass="34020">MPERRARIIARASVIGIVANALLSAAKIIVGFIAGSYAVISDGIDSATDILTSAITLVTINISEKPPDVNHPYGHTRAETIATKLLSFIIFFAGAQLAIITIQHLISGEVSSVPRTAALVVTGVSIIGKLGLAMYKYRVGCSTGSSMLIADAANMRNDIFISLTVLAGLFATHVLHMPVIDPIIAFLLSIWIMRVALGIFLETSVELMDGQADPEIYRKIFCAVSEVEGAMNPHRTRVRRIGRLQVVDLDIEVDGNATVLLGHRIAGRVEEAIKREIPDVYDVIVHIEPRGKGEHRERYGLSQQIMDEEQNSC</sequence>
<dbReference type="Gene3D" id="1.20.1510.10">
    <property type="entry name" value="Cation efflux protein transmembrane domain"/>
    <property type="match status" value="1"/>
</dbReference>
<dbReference type="RefSeq" id="WP_083049837.1">
    <property type="nucleotide sequence ID" value="NZ_CAXXQO010000003.1"/>
</dbReference>
<dbReference type="InterPro" id="IPR050291">
    <property type="entry name" value="CDF_Transporter"/>
</dbReference>
<dbReference type="FunFam" id="1.20.1510.10:FF:000006">
    <property type="entry name" value="Divalent cation efflux transporter"/>
    <property type="match status" value="1"/>
</dbReference>
<feature type="transmembrane region" description="Helical" evidence="7">
    <location>
        <begin position="183"/>
        <end position="201"/>
    </location>
</feature>
<protein>
    <submittedName>
        <fullName evidence="10">Cation transporter</fullName>
    </submittedName>
</protein>
<dbReference type="GO" id="GO:0016020">
    <property type="term" value="C:membrane"/>
    <property type="evidence" value="ECO:0007669"/>
    <property type="project" value="UniProtKB-SubCell"/>
</dbReference>
<dbReference type="Proteomes" id="UP000192343">
    <property type="component" value="Unassembled WGS sequence"/>
</dbReference>
<keyword evidence="11" id="KW-1185">Reference proteome</keyword>
<feature type="transmembrane region" description="Helical" evidence="7">
    <location>
        <begin position="85"/>
        <end position="106"/>
    </location>
</feature>
<feature type="transmembrane region" description="Helical" evidence="7">
    <location>
        <begin position="158"/>
        <end position="177"/>
    </location>
</feature>
<evidence type="ECO:0000313" key="11">
    <source>
        <dbReference type="Proteomes" id="UP000192343"/>
    </source>
</evidence>
<comment type="similarity">
    <text evidence="2">Belongs to the cation diffusion facilitator (CDF) transporter (TC 2.A.4) family.</text>
</comment>
<evidence type="ECO:0000256" key="5">
    <source>
        <dbReference type="ARBA" id="ARBA00022989"/>
    </source>
</evidence>
<feature type="transmembrane region" description="Helical" evidence="7">
    <location>
        <begin position="118"/>
        <end position="137"/>
    </location>
</feature>
<proteinExistence type="inferred from homology"/>
<dbReference type="Gene3D" id="3.30.70.1350">
    <property type="entry name" value="Cation efflux protein, cytoplasmic domain"/>
    <property type="match status" value="1"/>
</dbReference>
<evidence type="ECO:0000256" key="2">
    <source>
        <dbReference type="ARBA" id="ARBA00008114"/>
    </source>
</evidence>
<feature type="domain" description="Cation efflux protein cytoplasmic" evidence="9">
    <location>
        <begin position="213"/>
        <end position="289"/>
    </location>
</feature>
<keyword evidence="6 7" id="KW-0472">Membrane</keyword>
<evidence type="ECO:0000256" key="3">
    <source>
        <dbReference type="ARBA" id="ARBA00022448"/>
    </source>
</evidence>
<feature type="transmembrane region" description="Helical" evidence="7">
    <location>
        <begin position="46"/>
        <end position="64"/>
    </location>
</feature>
<dbReference type="InterPro" id="IPR027470">
    <property type="entry name" value="Cation_efflux_CTD"/>
</dbReference>
<dbReference type="InterPro" id="IPR036837">
    <property type="entry name" value="Cation_efflux_CTD_sf"/>
</dbReference>
<comment type="subcellular location">
    <subcellularLocation>
        <location evidence="1">Membrane</location>
        <topology evidence="1">Multi-pass membrane protein</topology>
    </subcellularLocation>
</comment>
<gene>
    <name evidence="10" type="ORF">B4O97_07615</name>
</gene>
<evidence type="ECO:0000256" key="6">
    <source>
        <dbReference type="ARBA" id="ARBA00023136"/>
    </source>
</evidence>